<organism evidence="3 4">
    <name type="scientific">Crateriforma conspicua</name>
    <dbReference type="NCBI Taxonomy" id="2527996"/>
    <lineage>
        <taxon>Bacteria</taxon>
        <taxon>Pseudomonadati</taxon>
        <taxon>Planctomycetota</taxon>
        <taxon>Planctomycetia</taxon>
        <taxon>Planctomycetales</taxon>
        <taxon>Planctomycetaceae</taxon>
        <taxon>Crateriforma</taxon>
    </lineage>
</organism>
<protein>
    <submittedName>
        <fullName evidence="3">FG-GAP repeat protein</fullName>
    </submittedName>
</protein>
<dbReference type="InterPro" id="IPR013517">
    <property type="entry name" value="FG-GAP"/>
</dbReference>
<name>A0A5C6FSD3_9PLAN</name>
<accession>A0A5C6FSD3</accession>
<evidence type="ECO:0000313" key="3">
    <source>
        <dbReference type="EMBL" id="TWU63433.1"/>
    </source>
</evidence>
<dbReference type="InterPro" id="IPR011990">
    <property type="entry name" value="TPR-like_helical_dom_sf"/>
</dbReference>
<dbReference type="SUPFAM" id="SSF48452">
    <property type="entry name" value="TPR-like"/>
    <property type="match status" value="1"/>
</dbReference>
<feature type="domain" description="ASPIC/UnbV" evidence="2">
    <location>
        <begin position="933"/>
        <end position="990"/>
    </location>
</feature>
<dbReference type="InterPro" id="IPR011519">
    <property type="entry name" value="UnbV_ASPIC"/>
</dbReference>
<gene>
    <name evidence="3" type="ORF">V7x_51730</name>
</gene>
<dbReference type="PANTHER" id="PTHR16026:SF0">
    <property type="entry name" value="CARTILAGE ACIDIC PROTEIN 1"/>
    <property type="match status" value="1"/>
</dbReference>
<dbReference type="InterPro" id="IPR027039">
    <property type="entry name" value="Crtac1"/>
</dbReference>
<dbReference type="AlphaFoldDB" id="A0A5C6FSD3"/>
<evidence type="ECO:0000256" key="1">
    <source>
        <dbReference type="ARBA" id="ARBA00022729"/>
    </source>
</evidence>
<dbReference type="Proteomes" id="UP000316476">
    <property type="component" value="Unassembled WGS sequence"/>
</dbReference>
<comment type="caution">
    <text evidence="3">The sequence shown here is derived from an EMBL/GenBank/DDBJ whole genome shotgun (WGS) entry which is preliminary data.</text>
</comment>
<evidence type="ECO:0000259" key="2">
    <source>
        <dbReference type="Pfam" id="PF07593"/>
    </source>
</evidence>
<dbReference type="InterPro" id="IPR028994">
    <property type="entry name" value="Integrin_alpha_N"/>
</dbReference>
<reference evidence="3 4" key="1">
    <citation type="submission" date="2019-02" db="EMBL/GenBank/DDBJ databases">
        <title>Deep-cultivation of Planctomycetes and their phenomic and genomic characterization uncovers novel biology.</title>
        <authorList>
            <person name="Wiegand S."/>
            <person name="Jogler M."/>
            <person name="Boedeker C."/>
            <person name="Pinto D."/>
            <person name="Vollmers J."/>
            <person name="Rivas-Marin E."/>
            <person name="Kohn T."/>
            <person name="Peeters S.H."/>
            <person name="Heuer A."/>
            <person name="Rast P."/>
            <person name="Oberbeckmann S."/>
            <person name="Bunk B."/>
            <person name="Jeske O."/>
            <person name="Meyerdierks A."/>
            <person name="Storesund J.E."/>
            <person name="Kallscheuer N."/>
            <person name="Luecker S."/>
            <person name="Lage O.M."/>
            <person name="Pohl T."/>
            <person name="Merkel B.J."/>
            <person name="Hornburger P."/>
            <person name="Mueller R.-W."/>
            <person name="Bruemmer F."/>
            <person name="Labrenz M."/>
            <person name="Spormann A.M."/>
            <person name="Op Den Camp H."/>
            <person name="Overmann J."/>
            <person name="Amann R."/>
            <person name="Jetten M.S.M."/>
            <person name="Mascher T."/>
            <person name="Medema M.H."/>
            <person name="Devos D.P."/>
            <person name="Kaster A.-K."/>
            <person name="Ovreas L."/>
            <person name="Rohde M."/>
            <person name="Galperin M.Y."/>
            <person name="Jogler C."/>
        </authorList>
    </citation>
    <scope>NUCLEOTIDE SEQUENCE [LARGE SCALE GENOMIC DNA]</scope>
    <source>
        <strain evidence="3 4">V7</strain>
    </source>
</reference>
<dbReference type="PANTHER" id="PTHR16026">
    <property type="entry name" value="CARTILAGE ACIDIC PROTEIN 1"/>
    <property type="match status" value="1"/>
</dbReference>
<dbReference type="Pfam" id="PF07593">
    <property type="entry name" value="UnbV_ASPIC"/>
    <property type="match status" value="1"/>
</dbReference>
<keyword evidence="1" id="KW-0732">Signal</keyword>
<proteinExistence type="predicted"/>
<dbReference type="EMBL" id="SJPZ01000002">
    <property type="protein sequence ID" value="TWU63433.1"/>
    <property type="molecule type" value="Genomic_DNA"/>
</dbReference>
<dbReference type="Gene3D" id="2.130.10.130">
    <property type="entry name" value="Integrin alpha, N-terminal"/>
    <property type="match status" value="2"/>
</dbReference>
<evidence type="ECO:0000313" key="4">
    <source>
        <dbReference type="Proteomes" id="UP000316476"/>
    </source>
</evidence>
<dbReference type="RefSeq" id="WP_146416038.1">
    <property type="nucleotide sequence ID" value="NZ_SJPZ01000002.1"/>
</dbReference>
<dbReference type="Pfam" id="PF13517">
    <property type="entry name" value="FG-GAP_3"/>
    <property type="match status" value="2"/>
</dbReference>
<dbReference type="Gene3D" id="1.25.40.10">
    <property type="entry name" value="Tetratricopeptide repeat domain"/>
    <property type="match status" value="1"/>
</dbReference>
<sequence length="1014" mass="110415">MNGPIAQPQLSKPHRPRKTSSCVAVLYFVSLCSFFLSANVGCNRTDESESTTSQRRPESFRTKFSALKRAKNWAAADELVLSELIRRPDDPDLLLAAAQVSLERRDWDSAIERFNDYAIASENQSRTIADPVLLQWSQAFCNSGRLVDGIQVLAGHAGKTSHSADLHRRLAELYSIVGDLHASQAQLHQLVRQRQIRGDELYFLASLKQRYKEDPNLLRLADTLQPNDLRPQLSRAVGLWMSKKPDAALEVTDPIVQEHDDYVPAIGFHAFLLAESGRLADLAAFVTDHPPTQINHPDLWYGAGLAALAGGQSDWAAKCFAESLLAAEHHSHLPATQLAISLSRAGHESLSQQVADRAKMLQELYNRCLAYFEEGLPSQANSIRIAEILWQLGRHDEAVGWSKIAGNLQHDPADDLTKRQAAIDKTPPRQRWASALSDFAESVSPPDEIASLATSMTKPSSDSGDDFGEILLVDETQSRGLEFQFDTGEPTGQLAVWLHQINGGGIAAADFDRDGWDDVYLSQAGSDPLKSSPITDQLFLNRDGNFQRASLATNLDDYGQGVAAGDINADGFPDLFVGNIGPNRVLINNGDGQFTDVTVASGILGSHWTSSVAIADINGDAIADLIEINYCVLDDVLNRPCHSYTGVLGACPPVDFDGDPDKVWLGNGDGTFRLDESWSSIDQAGRGLGLVVADLDATNPGLEVFVSNDMSANHFWRRQNNGVWSEEAVVRGLGYGVGGRAQACMGIAVADPDGDADLDLVVTNFSEESNNFFVQQSPGLFGDQTQASGLSGPSTPVLGFGVVMSDFDADNRMDLFVTNGHVNQPIDPNDTMAQYSQLFRYDQSRWFLDHQTSAISESAADDAQIEHGESPNGYFAAKHVGRTIATADFDRDGRLDMMVGHLGEPTRLLMNRSPQRGRVVSVSLVGTRSHRDAAGARIEVKTDRRTVTGHRIAGYGYYCTNTANVGMIIGNDETIQEIAVTWPSGIQDSFVPERKPTTFTVIEGQGSVARIGPL</sequence>
<dbReference type="SUPFAM" id="SSF69318">
    <property type="entry name" value="Integrin alpha N-terminal domain"/>
    <property type="match status" value="1"/>
</dbReference>
<dbReference type="OrthoDB" id="5287961at2"/>